<organism evidence="7">
    <name type="scientific">Gongylonema pulchrum</name>
    <dbReference type="NCBI Taxonomy" id="637853"/>
    <lineage>
        <taxon>Eukaryota</taxon>
        <taxon>Metazoa</taxon>
        <taxon>Ecdysozoa</taxon>
        <taxon>Nematoda</taxon>
        <taxon>Chromadorea</taxon>
        <taxon>Rhabditida</taxon>
        <taxon>Spirurina</taxon>
        <taxon>Spiruromorpha</taxon>
        <taxon>Spiruroidea</taxon>
        <taxon>Gongylonematidae</taxon>
        <taxon>Gongylonema</taxon>
    </lineage>
</organism>
<comment type="subcellular location">
    <subcellularLocation>
        <location evidence="1">Cell projection</location>
        <location evidence="1">Cilium</location>
    </subcellularLocation>
</comment>
<dbReference type="Pfam" id="PF24762">
    <property type="entry name" value="TPR_IF140-IFT172"/>
    <property type="match status" value="1"/>
</dbReference>
<dbReference type="AlphaFoldDB" id="A0A183EPC4"/>
<dbReference type="InterPro" id="IPR056168">
    <property type="entry name" value="TPR_IF140/IFT172/WDR19"/>
</dbReference>
<dbReference type="PANTHER" id="PTHR15722">
    <property type="entry name" value="IFT140/172-RELATED"/>
    <property type="match status" value="1"/>
</dbReference>
<dbReference type="GO" id="GO:0042073">
    <property type="term" value="P:intraciliary transport"/>
    <property type="evidence" value="ECO:0007669"/>
    <property type="project" value="TreeGrafter"/>
</dbReference>
<name>A0A183EPC4_9BILA</name>
<keyword evidence="3" id="KW-0677">Repeat</keyword>
<dbReference type="PANTHER" id="PTHR15722:SF2">
    <property type="entry name" value="INTRAFLAGELLAR TRANSPORT PROTEIN 172 HOMOLOG"/>
    <property type="match status" value="1"/>
</dbReference>
<evidence type="ECO:0000256" key="4">
    <source>
        <dbReference type="ARBA" id="ARBA00023069"/>
    </source>
</evidence>
<evidence type="ECO:0000256" key="2">
    <source>
        <dbReference type="ARBA" id="ARBA00022574"/>
    </source>
</evidence>
<evidence type="ECO:0000313" key="7">
    <source>
        <dbReference type="WBParaSite" id="GPUH_0002284201-mRNA-1"/>
    </source>
</evidence>
<dbReference type="WBParaSite" id="GPUH_0002284201-mRNA-1">
    <property type="protein sequence ID" value="GPUH_0002284201-mRNA-1"/>
    <property type="gene ID" value="GPUH_0002284201"/>
</dbReference>
<dbReference type="GO" id="GO:0005930">
    <property type="term" value="C:axoneme"/>
    <property type="evidence" value="ECO:0007669"/>
    <property type="project" value="TreeGrafter"/>
</dbReference>
<evidence type="ECO:0000259" key="6">
    <source>
        <dbReference type="Pfam" id="PF24762"/>
    </source>
</evidence>
<keyword evidence="2" id="KW-0853">WD repeat</keyword>
<evidence type="ECO:0000256" key="1">
    <source>
        <dbReference type="ARBA" id="ARBA00004138"/>
    </source>
</evidence>
<evidence type="ECO:0000256" key="5">
    <source>
        <dbReference type="ARBA" id="ARBA00023273"/>
    </source>
</evidence>
<dbReference type="InterPro" id="IPR011990">
    <property type="entry name" value="TPR-like_helical_dom_sf"/>
</dbReference>
<dbReference type="Gene3D" id="1.25.40.470">
    <property type="match status" value="1"/>
</dbReference>
<proteinExistence type="predicted"/>
<keyword evidence="4" id="KW-0969">Cilium</keyword>
<evidence type="ECO:0000256" key="3">
    <source>
        <dbReference type="ARBA" id="ARBA00022737"/>
    </source>
</evidence>
<dbReference type="GO" id="GO:0030992">
    <property type="term" value="C:intraciliary transport particle B"/>
    <property type="evidence" value="ECO:0007669"/>
    <property type="project" value="TreeGrafter"/>
</dbReference>
<sequence>LQNHPDFEALKARYYRNLFDTGQEGKAAEISERDGDLLTAVDLYLKANLSAQAALLLLSNPKLLSKNDLVQKVAAATTRSGLFEKAGELFEATNDFERALESYRKGSGYAKAIQLARIHYPEKVVSLEEEWGDCLVAEANYDAATNHFLESGKTAKALDASIKAKQWDKAAQIVDGLEDSSLAKQYYGKIADHYATVGDLERAEMLYIEANMRKEAIEMYNKANRWTDSYRVSVPSDHEFLIRISILTLKNYFPSVSLQIKGRNHDWVCVCLYVDECVRANTYMRISACEYVCVCV</sequence>
<feature type="domain" description="IF140/IFT172/WDR19 TPR" evidence="6">
    <location>
        <begin position="89"/>
        <end position="223"/>
    </location>
</feature>
<keyword evidence="5" id="KW-0966">Cell projection</keyword>
<accession>A0A183EPC4</accession>
<reference evidence="7" key="1">
    <citation type="submission" date="2016-06" db="UniProtKB">
        <authorList>
            <consortium name="WormBaseParasite"/>
        </authorList>
    </citation>
    <scope>IDENTIFICATION</scope>
</reference>
<dbReference type="SUPFAM" id="SSF48452">
    <property type="entry name" value="TPR-like"/>
    <property type="match status" value="1"/>
</dbReference>
<protein>
    <submittedName>
        <fullName evidence="7">TPR_REGION domain-containing protein</fullName>
    </submittedName>
</protein>
<dbReference type="GO" id="GO:0036064">
    <property type="term" value="C:ciliary basal body"/>
    <property type="evidence" value="ECO:0007669"/>
    <property type="project" value="TreeGrafter"/>
</dbReference>